<proteinExistence type="predicted"/>
<protein>
    <recommendedName>
        <fullName evidence="1">Spi protease inhibitor domain-containing protein</fullName>
    </recommendedName>
</protein>
<sequence length="428" mass="48609">MESINQSIFFFLNRILLVILLAGCNTGMEISEIIQEHIEEDLKDFSISEDLAMKTAVSFFSTDSSVLSARIAPSSVKIKELEKVKLDDSKSYEVYLVNDQDGFMILSGDSRVMPVLAFSPTGSISKEDLNEVNGLKVWFANTMEQIEEELKGVESVHPIVYGEWKKYTQDFDPMGRIWEDAGNIASNTNCYEWYEYGQFMCSPYFTLNQNGPLYSNQISWGQSGISNYFAPGLWNCECGRSPIGCGGVAIAQTVWHYRRSQTFYSTMPQFSWNKCAPITQGETNLAQFMLQAATMAGTTFNWFGCNGMTYPWDIRTALNVIGMQSNGSISTFNPVLLRNEISQGYPAIFYGRDNLLQWHIWTSDGYRTHNYKSYNCDTDSCVEWHFSYFFMNWGWDGGANAFYASGVFQPNGSSRNFNNDLRMITGIR</sequence>
<dbReference type="AlphaFoldDB" id="A0A951IZZ1"/>
<evidence type="ECO:0000313" key="2">
    <source>
        <dbReference type="EMBL" id="MBW3470160.1"/>
    </source>
</evidence>
<feature type="domain" description="Spi protease inhibitor" evidence="1">
    <location>
        <begin position="46"/>
        <end position="146"/>
    </location>
</feature>
<accession>A0A951IZZ1</accession>
<dbReference type="Proteomes" id="UP000727490">
    <property type="component" value="Unassembled WGS sequence"/>
</dbReference>
<evidence type="ECO:0000259" key="1">
    <source>
        <dbReference type="Pfam" id="PF13734"/>
    </source>
</evidence>
<evidence type="ECO:0000313" key="3">
    <source>
        <dbReference type="Proteomes" id="UP000727490"/>
    </source>
</evidence>
<reference evidence="2 3" key="1">
    <citation type="journal article" date="2020" name="Syst. Appl. Microbiol.">
        <title>Arthrospiribacter ruber gen. nov., sp. nov., a novel bacterium isolated from Arthrospira cultures.</title>
        <authorList>
            <person name="Waleron M."/>
            <person name="Misztak A."/>
            <person name="Waleron M.M."/>
            <person name="Furmaniak M."/>
            <person name="Mrozik A."/>
            <person name="Waleron K."/>
        </authorList>
    </citation>
    <scope>NUCLEOTIDE SEQUENCE [LARGE SCALE GENOMIC DNA]</scope>
    <source>
        <strain evidence="2 3">DPMB0001</strain>
    </source>
</reference>
<organism evidence="2 3">
    <name type="scientific">Arthrospiribacter ruber</name>
    <dbReference type="NCBI Taxonomy" id="2487934"/>
    <lineage>
        <taxon>Bacteria</taxon>
        <taxon>Pseudomonadati</taxon>
        <taxon>Bacteroidota</taxon>
        <taxon>Cytophagia</taxon>
        <taxon>Cytophagales</taxon>
        <taxon>Cyclobacteriaceae</taxon>
        <taxon>Arthrospiribacter</taxon>
    </lineage>
</organism>
<comment type="caution">
    <text evidence="2">The sequence shown here is derived from an EMBL/GenBank/DDBJ whole genome shotgun (WGS) entry which is preliminary data.</text>
</comment>
<dbReference type="GO" id="GO:0006508">
    <property type="term" value="P:proteolysis"/>
    <property type="evidence" value="ECO:0007669"/>
    <property type="project" value="InterPro"/>
</dbReference>
<gene>
    <name evidence="2" type="ORF">EGN73_20425</name>
</gene>
<name>A0A951IZZ1_9BACT</name>
<dbReference type="GO" id="GO:0008234">
    <property type="term" value="F:cysteine-type peptidase activity"/>
    <property type="evidence" value="ECO:0007669"/>
    <property type="project" value="InterPro"/>
</dbReference>
<keyword evidence="3" id="KW-1185">Reference proteome</keyword>
<dbReference type="EMBL" id="RPHB01000012">
    <property type="protein sequence ID" value="MBW3470160.1"/>
    <property type="molecule type" value="Genomic_DNA"/>
</dbReference>
<dbReference type="Pfam" id="PF13734">
    <property type="entry name" value="Inhibitor_I69"/>
    <property type="match status" value="1"/>
</dbReference>
<dbReference type="InterPro" id="IPR025896">
    <property type="entry name" value="Spi_Prtas-inh"/>
</dbReference>
<dbReference type="RefSeq" id="WP_219293805.1">
    <property type="nucleotide sequence ID" value="NZ_RPHB01000012.1"/>
</dbReference>